<dbReference type="SUPFAM" id="SSF51735">
    <property type="entry name" value="NAD(P)-binding Rossmann-fold domains"/>
    <property type="match status" value="1"/>
</dbReference>
<gene>
    <name evidence="5" type="ORF">HK097_002044</name>
</gene>
<dbReference type="Gene3D" id="3.90.25.10">
    <property type="entry name" value="UDP-galactose 4-epimerase, domain 1"/>
    <property type="match status" value="1"/>
</dbReference>
<accession>A0AAD5S3X5</accession>
<dbReference type="EMBL" id="JADGJD010001427">
    <property type="protein sequence ID" value="KAJ3042377.1"/>
    <property type="molecule type" value="Genomic_DNA"/>
</dbReference>
<reference evidence="5" key="1">
    <citation type="submission" date="2020-05" db="EMBL/GenBank/DDBJ databases">
        <title>Phylogenomic resolution of chytrid fungi.</title>
        <authorList>
            <person name="Stajich J.E."/>
            <person name="Amses K."/>
            <person name="Simmons R."/>
            <person name="Seto K."/>
            <person name="Myers J."/>
            <person name="Bonds A."/>
            <person name="Quandt C.A."/>
            <person name="Barry K."/>
            <person name="Liu P."/>
            <person name="Grigoriev I."/>
            <person name="Longcore J.E."/>
            <person name="James T.Y."/>
        </authorList>
    </citation>
    <scope>NUCLEOTIDE SEQUENCE</scope>
    <source>
        <strain evidence="5">JEL0318</strain>
    </source>
</reference>
<feature type="domain" description="NmrA-like" evidence="4">
    <location>
        <begin position="2"/>
        <end position="224"/>
    </location>
</feature>
<keyword evidence="2" id="KW-0521">NADP</keyword>
<keyword evidence="6" id="KW-1185">Reference proteome</keyword>
<comment type="similarity">
    <text evidence="1">Belongs to the NmrA-type oxidoreductase family. Isoflavone reductase subfamily.</text>
</comment>
<evidence type="ECO:0000256" key="3">
    <source>
        <dbReference type="ARBA" id="ARBA00023002"/>
    </source>
</evidence>
<dbReference type="PANTHER" id="PTHR47706">
    <property type="entry name" value="NMRA-LIKE FAMILY PROTEIN"/>
    <property type="match status" value="1"/>
</dbReference>
<dbReference type="AlphaFoldDB" id="A0AAD5S3X5"/>
<dbReference type="InterPro" id="IPR036291">
    <property type="entry name" value="NAD(P)-bd_dom_sf"/>
</dbReference>
<protein>
    <recommendedName>
        <fullName evidence="4">NmrA-like domain-containing protein</fullName>
    </recommendedName>
</protein>
<evidence type="ECO:0000256" key="2">
    <source>
        <dbReference type="ARBA" id="ARBA00022857"/>
    </source>
</evidence>
<dbReference type="InterPro" id="IPR045312">
    <property type="entry name" value="PCBER-like"/>
</dbReference>
<name>A0AAD5S3X5_9FUNG</name>
<proteinExistence type="inferred from homology"/>
<keyword evidence="3" id="KW-0560">Oxidoreductase</keyword>
<dbReference type="InterPro" id="IPR008030">
    <property type="entry name" value="NmrA-like"/>
</dbReference>
<sequence>MSSVLVAGGSGGLGAFLVKALSESPKFSTVKILARPDNSHKAAKAAPARVEIVRAEYTDHAGLLKALHGVDIVISALNGIAAGDPQIALIKAAKEANVKKFVPTEFGVDPSRQASFSFYADKLKAQQALRDASLAYTLYGTGLFPDTDLAAWFGFDIENNKITLVGDGNQPISWTLREDVARFVVDTVLEESSNNKVVNIEGDVKTANEVVALLEKKKGVKFDVIRKDPDQALAEAKATGNPGIVAVTEIQVGYATGFAKVSNPSELSFKPKSVEAWVNENVRA</sequence>
<evidence type="ECO:0000313" key="6">
    <source>
        <dbReference type="Proteomes" id="UP001212841"/>
    </source>
</evidence>
<dbReference type="GO" id="GO:0016491">
    <property type="term" value="F:oxidoreductase activity"/>
    <property type="evidence" value="ECO:0007669"/>
    <property type="project" value="UniProtKB-KW"/>
</dbReference>
<dbReference type="PANTHER" id="PTHR47706:SF4">
    <property type="entry name" value="NMRA-LIKE DOMAIN-CONTAINING PROTEIN"/>
    <property type="match status" value="1"/>
</dbReference>
<evidence type="ECO:0000259" key="4">
    <source>
        <dbReference type="Pfam" id="PF05368"/>
    </source>
</evidence>
<comment type="caution">
    <text evidence="5">The sequence shown here is derived from an EMBL/GenBank/DDBJ whole genome shotgun (WGS) entry which is preliminary data.</text>
</comment>
<dbReference type="Proteomes" id="UP001212841">
    <property type="component" value="Unassembled WGS sequence"/>
</dbReference>
<dbReference type="Gene3D" id="3.40.50.720">
    <property type="entry name" value="NAD(P)-binding Rossmann-like Domain"/>
    <property type="match status" value="1"/>
</dbReference>
<dbReference type="CDD" id="cd05259">
    <property type="entry name" value="PCBER_SDR_a"/>
    <property type="match status" value="1"/>
</dbReference>
<evidence type="ECO:0000313" key="5">
    <source>
        <dbReference type="EMBL" id="KAJ3042377.1"/>
    </source>
</evidence>
<dbReference type="Pfam" id="PF05368">
    <property type="entry name" value="NmrA"/>
    <property type="match status" value="1"/>
</dbReference>
<evidence type="ECO:0000256" key="1">
    <source>
        <dbReference type="ARBA" id="ARBA00005725"/>
    </source>
</evidence>
<dbReference type="InterPro" id="IPR051609">
    <property type="entry name" value="NmrA/Isoflavone_reductase-like"/>
</dbReference>
<organism evidence="5 6">
    <name type="scientific">Rhizophlyctis rosea</name>
    <dbReference type="NCBI Taxonomy" id="64517"/>
    <lineage>
        <taxon>Eukaryota</taxon>
        <taxon>Fungi</taxon>
        <taxon>Fungi incertae sedis</taxon>
        <taxon>Chytridiomycota</taxon>
        <taxon>Chytridiomycota incertae sedis</taxon>
        <taxon>Chytridiomycetes</taxon>
        <taxon>Rhizophlyctidales</taxon>
        <taxon>Rhizophlyctidaceae</taxon>
        <taxon>Rhizophlyctis</taxon>
    </lineage>
</organism>